<dbReference type="InterPro" id="IPR018593">
    <property type="entry name" value="tRNA-endonuc_su_Sen15"/>
</dbReference>
<evidence type="ECO:0000313" key="6">
    <source>
        <dbReference type="Proteomes" id="UP000006174"/>
    </source>
</evidence>
<dbReference type="GO" id="GO:0000213">
    <property type="term" value="F:tRNA-intron lyase activity"/>
    <property type="evidence" value="ECO:0007669"/>
    <property type="project" value="TreeGrafter"/>
</dbReference>
<keyword evidence="6" id="KW-1185">Reference proteome</keyword>
<evidence type="ECO:0000259" key="4">
    <source>
        <dbReference type="Pfam" id="PF09631"/>
    </source>
</evidence>
<evidence type="ECO:0000313" key="5">
    <source>
        <dbReference type="EMBL" id="CCF48108.1"/>
    </source>
</evidence>
<sequence>MASTSIHSVGGSSRSDSSPLPAATSHQLSKSQQYEKLLDAEVGTKSFSLGPPASHPSYPAIAPLCKQYPTQASAIFQTYLDLKNGAAAWDFVEPLALSSQEASTSGNGGAEGVVKQDLVGLSDAEAEALVQEKLAEVQGGVSKLGLISRKGEEEEENLLRTGLAAMKGRRKDAKAYEVVIPLTITQHLRADQLKAIFTLLDKHAEAVAPTGQEIDTSHVLLAIIAPDSTLVYYLVSKGSLTASSWPSWLGRRSHTNDPVTQESTYKLQQCV</sequence>
<dbReference type="HOGENOM" id="CLU_1027434_0_0_1"/>
<dbReference type="SUPFAM" id="SSF53032">
    <property type="entry name" value="tRNA-intron endonuclease catalytic domain-like"/>
    <property type="match status" value="1"/>
</dbReference>
<dbReference type="GO" id="GO:0003676">
    <property type="term" value="F:nucleic acid binding"/>
    <property type="evidence" value="ECO:0007669"/>
    <property type="project" value="InterPro"/>
</dbReference>
<dbReference type="PANTHER" id="PTHR28518">
    <property type="entry name" value="TRNA-SPLICING ENDONUCLEASE SUBUNIT SEN15"/>
    <property type="match status" value="1"/>
</dbReference>
<dbReference type="OrthoDB" id="10002170at2759"/>
<feature type="compositionally biased region" description="Polar residues" evidence="3">
    <location>
        <begin position="24"/>
        <end position="34"/>
    </location>
</feature>
<dbReference type="InterPro" id="IPR042777">
    <property type="entry name" value="Sen15_fungi"/>
</dbReference>
<dbReference type="eggNOG" id="ENOG502SC4F">
    <property type="taxonomic scope" value="Eukaryota"/>
</dbReference>
<dbReference type="STRING" id="1128400.I2FMG5"/>
<comment type="caution">
    <text evidence="5">The sequence shown here is derived from an EMBL/GenBank/DDBJ whole genome shotgun (WGS) entry which is preliminary data.</text>
</comment>
<evidence type="ECO:0000256" key="2">
    <source>
        <dbReference type="ARBA" id="ARBA00022694"/>
    </source>
</evidence>
<comment type="similarity">
    <text evidence="1">Belongs to the SEN15 family.</text>
</comment>
<dbReference type="EMBL" id="CAGI01000090">
    <property type="protein sequence ID" value="CCF48108.1"/>
    <property type="molecule type" value="Genomic_DNA"/>
</dbReference>
<dbReference type="Gene3D" id="3.40.1350.10">
    <property type="match status" value="1"/>
</dbReference>
<dbReference type="Pfam" id="PF09631">
    <property type="entry name" value="Sen15"/>
    <property type="match status" value="1"/>
</dbReference>
<proteinExistence type="inferred from homology"/>
<name>I2FMG5_USTHO</name>
<evidence type="ECO:0000256" key="3">
    <source>
        <dbReference type="SAM" id="MobiDB-lite"/>
    </source>
</evidence>
<feature type="compositionally biased region" description="Low complexity" evidence="3">
    <location>
        <begin position="1"/>
        <end position="18"/>
    </location>
</feature>
<feature type="domain" description="tRNA-splicing endonuclease subunit Sen15" evidence="4">
    <location>
        <begin position="163"/>
        <end position="239"/>
    </location>
</feature>
<dbReference type="Proteomes" id="UP000006174">
    <property type="component" value="Unassembled WGS sequence"/>
</dbReference>
<dbReference type="GO" id="GO:0000214">
    <property type="term" value="C:tRNA-intron endonuclease complex"/>
    <property type="evidence" value="ECO:0007669"/>
    <property type="project" value="InterPro"/>
</dbReference>
<evidence type="ECO:0000256" key="1">
    <source>
        <dbReference type="ARBA" id="ARBA00006091"/>
    </source>
</evidence>
<dbReference type="InterPro" id="IPR011856">
    <property type="entry name" value="tRNA_endonuc-like_dom_sf"/>
</dbReference>
<dbReference type="GO" id="GO:0000379">
    <property type="term" value="P:tRNA-type intron splice site recognition and cleavage"/>
    <property type="evidence" value="ECO:0007669"/>
    <property type="project" value="InterPro"/>
</dbReference>
<organism evidence="5 6">
    <name type="scientific">Ustilago hordei</name>
    <name type="common">Barley covered smut fungus</name>
    <dbReference type="NCBI Taxonomy" id="120017"/>
    <lineage>
        <taxon>Eukaryota</taxon>
        <taxon>Fungi</taxon>
        <taxon>Dikarya</taxon>
        <taxon>Basidiomycota</taxon>
        <taxon>Ustilaginomycotina</taxon>
        <taxon>Ustilaginomycetes</taxon>
        <taxon>Ustilaginales</taxon>
        <taxon>Ustilaginaceae</taxon>
        <taxon>Ustilago</taxon>
    </lineage>
</organism>
<dbReference type="InterPro" id="IPR036167">
    <property type="entry name" value="tRNA_intron_Endo_cat-like_sf"/>
</dbReference>
<gene>
    <name evidence="5" type="ORF">UHOR_03892</name>
</gene>
<reference evidence="5 6" key="1">
    <citation type="journal article" date="2012" name="Plant Cell">
        <title>Genome comparison of barley and maize smut fungi reveals targeted loss of RNA silencing components and species-specific presence of transposable elements.</title>
        <authorList>
            <person name="Laurie J.D."/>
            <person name="Ali S."/>
            <person name="Linning R."/>
            <person name="Mannhaupt G."/>
            <person name="Wong P."/>
            <person name="Gueldener U."/>
            <person name="Muensterkoetter M."/>
            <person name="Moore R."/>
            <person name="Kahmann R."/>
            <person name="Bakkeren G."/>
            <person name="Schirawski J."/>
        </authorList>
    </citation>
    <scope>NUCLEOTIDE SEQUENCE [LARGE SCALE GENOMIC DNA]</scope>
    <source>
        <strain evidence="6">Uh4875-4</strain>
    </source>
</reference>
<accession>I2FMG5</accession>
<dbReference type="OMA" id="AHAATCQ"/>
<keyword evidence="2" id="KW-0819">tRNA processing</keyword>
<dbReference type="AlphaFoldDB" id="I2FMG5"/>
<dbReference type="PANTHER" id="PTHR28518:SF1">
    <property type="entry name" value="TRNA-SPLICING ENDONUCLEASE SUBUNIT SEN15"/>
    <property type="match status" value="1"/>
</dbReference>
<protein>
    <recommendedName>
        <fullName evidence="4">tRNA-splicing endonuclease subunit Sen15 domain-containing protein</fullName>
    </recommendedName>
</protein>
<feature type="region of interest" description="Disordered" evidence="3">
    <location>
        <begin position="1"/>
        <end position="34"/>
    </location>
</feature>